<dbReference type="GO" id="GO:0005634">
    <property type="term" value="C:nucleus"/>
    <property type="evidence" value="ECO:0007669"/>
    <property type="project" value="TreeGrafter"/>
</dbReference>
<dbReference type="GO" id="GO:0004519">
    <property type="term" value="F:endonuclease activity"/>
    <property type="evidence" value="ECO:0007669"/>
    <property type="project" value="TreeGrafter"/>
</dbReference>
<feature type="compositionally biased region" description="Basic and acidic residues" evidence="1">
    <location>
        <begin position="181"/>
        <end position="193"/>
    </location>
</feature>
<reference evidence="3" key="1">
    <citation type="submission" date="2022-11" db="UniProtKB">
        <authorList>
            <consortium name="WormBaseParasite"/>
        </authorList>
    </citation>
    <scope>IDENTIFICATION</scope>
</reference>
<evidence type="ECO:0000256" key="1">
    <source>
        <dbReference type="SAM" id="MobiDB-lite"/>
    </source>
</evidence>
<dbReference type="PANTHER" id="PTHR46535">
    <property type="entry name" value="NEDD4-BINDING PROTEIN 2"/>
    <property type="match status" value="1"/>
</dbReference>
<dbReference type="SUPFAM" id="SSF52540">
    <property type="entry name" value="P-loop containing nucleoside triphosphate hydrolases"/>
    <property type="match status" value="1"/>
</dbReference>
<name>A0A915HGY7_ROMCU</name>
<protein>
    <submittedName>
        <fullName evidence="3">NEDD4-binding protein 2-like 1</fullName>
    </submittedName>
</protein>
<sequence>HERPTLFTNVKNSQHSSAAQNTRPNTRRPRVSQTEFIENVIKQQRFVLVILRGPSGSGKTTLANRLKTPDGIICNTDEYFVDRNGVYNFQGSRAMESKLSPVIIDNTNCFAWEMLPYVRAGQNHGYEIFFLVPETPWALNAKECARRNIHGIKEEKIDAFIRNFKLDVRLRDFDPSNAIKKPPDRRKEQKNKPESTLSPENRIEHEKTLEQDLESRKRLICGSSNVDLWDYANSELRNMDDSVSVVSEQIISLETPAKEEYQSLASDFTERGASESNIVQKAQKPKSHFKRHHHKTPADLAAHNVLLNTIKNKKPTTSTTNSLLFGDSILPEILNNNRWTLSNDVILGSNLTPGSSFDENSDSDNPCPTPDFVTFEVSHKCSQVTESAIEVTYLKYSRLEVNCSPDDSFTPDRVDEFCTEENYFELKRPVNSGKILQCNKSSQTVFEEIDVKIEHTDSESVQEVIESSKARENDCTTTIESAMDTLRILFPDVPDDDLCHILDNCAQDPEWASNVLLESGYEMTFSKKNFRNSDDETRNEKNATTEKSSVHPNSAESICCTVELSIDMASQLQELFGRVHNDLPAELLNPRQLKIDVPLDLAGKLFQHWLKTQSSPEYTDPNQMRDDEIYSKNKRYILCTYLS</sequence>
<feature type="compositionally biased region" description="Polar residues" evidence="1">
    <location>
        <begin position="1"/>
        <end position="24"/>
    </location>
</feature>
<feature type="compositionally biased region" description="Basic and acidic residues" evidence="1">
    <location>
        <begin position="531"/>
        <end position="544"/>
    </location>
</feature>
<dbReference type="Pfam" id="PF13671">
    <property type="entry name" value="AAA_33"/>
    <property type="match status" value="1"/>
</dbReference>
<dbReference type="Proteomes" id="UP000887565">
    <property type="component" value="Unplaced"/>
</dbReference>
<dbReference type="CDD" id="cd14279">
    <property type="entry name" value="CUE"/>
    <property type="match status" value="1"/>
</dbReference>
<feature type="region of interest" description="Disordered" evidence="1">
    <location>
        <begin position="175"/>
        <end position="207"/>
    </location>
</feature>
<accession>A0A915HGY7</accession>
<organism evidence="2 3">
    <name type="scientific">Romanomermis culicivorax</name>
    <name type="common">Nematode worm</name>
    <dbReference type="NCBI Taxonomy" id="13658"/>
    <lineage>
        <taxon>Eukaryota</taxon>
        <taxon>Metazoa</taxon>
        <taxon>Ecdysozoa</taxon>
        <taxon>Nematoda</taxon>
        <taxon>Enoplea</taxon>
        <taxon>Dorylaimia</taxon>
        <taxon>Mermithida</taxon>
        <taxon>Mermithoidea</taxon>
        <taxon>Mermithidae</taxon>
        <taxon>Romanomermis</taxon>
    </lineage>
</organism>
<dbReference type="WBParaSite" id="nRc.2.0.1.t00576-RA">
    <property type="protein sequence ID" value="nRc.2.0.1.t00576-RA"/>
    <property type="gene ID" value="nRc.2.0.1.g00576"/>
</dbReference>
<proteinExistence type="predicted"/>
<keyword evidence="2" id="KW-1185">Reference proteome</keyword>
<evidence type="ECO:0000313" key="3">
    <source>
        <dbReference type="WBParaSite" id="nRc.2.0.1.t00576-RA"/>
    </source>
</evidence>
<feature type="region of interest" description="Disordered" evidence="1">
    <location>
        <begin position="1"/>
        <end position="31"/>
    </location>
</feature>
<feature type="region of interest" description="Disordered" evidence="1">
    <location>
        <begin position="531"/>
        <end position="550"/>
    </location>
</feature>
<dbReference type="PANTHER" id="PTHR46535:SF1">
    <property type="entry name" value="NEDD4-BINDING PROTEIN 2"/>
    <property type="match status" value="1"/>
</dbReference>
<dbReference type="Gene3D" id="3.40.50.300">
    <property type="entry name" value="P-loop containing nucleotide triphosphate hydrolases"/>
    <property type="match status" value="1"/>
</dbReference>
<dbReference type="InterPro" id="IPR052772">
    <property type="entry name" value="Endo/PolyKinase_Domain-Protein"/>
</dbReference>
<dbReference type="AlphaFoldDB" id="A0A915HGY7"/>
<evidence type="ECO:0000313" key="2">
    <source>
        <dbReference type="Proteomes" id="UP000887565"/>
    </source>
</evidence>
<dbReference type="InterPro" id="IPR027417">
    <property type="entry name" value="P-loop_NTPase"/>
</dbReference>